<sequence length="183" mass="19591">MGEYNSAGEQGQGPIAHRLDHLIRTLHPRDRGPYTYQEIADSIREQAGPDDPTVSHGTIHSLHKGKVTNPSVDTLRALGKFFGVGAKYFLDDEVAARTDARIRELREGADRAEAGRELADALEDKQVKAVAFRLKGLSAAALRGITSIVDGARQAEGLPRVDRTPAAAPATGPAAVPDQPSRP</sequence>
<reference evidence="3" key="1">
    <citation type="journal article" date="2019" name="Int. J. Syst. Evol. Microbiol.">
        <title>The Global Catalogue of Microorganisms (GCM) 10K type strain sequencing project: providing services to taxonomists for standard genome sequencing and annotation.</title>
        <authorList>
            <consortium name="The Broad Institute Genomics Platform"/>
            <consortium name="The Broad Institute Genome Sequencing Center for Infectious Disease"/>
            <person name="Wu L."/>
            <person name="Ma J."/>
        </authorList>
    </citation>
    <scope>NUCLEOTIDE SEQUENCE [LARGE SCALE GENOMIC DNA]</scope>
    <source>
        <strain evidence="3">JCM 4738</strain>
    </source>
</reference>
<feature type="compositionally biased region" description="Low complexity" evidence="1">
    <location>
        <begin position="165"/>
        <end position="177"/>
    </location>
</feature>
<gene>
    <name evidence="2" type="ORF">GCM10010347_52940</name>
</gene>
<dbReference type="EMBL" id="BMVP01000013">
    <property type="protein sequence ID" value="GHB75873.1"/>
    <property type="molecule type" value="Genomic_DNA"/>
</dbReference>
<evidence type="ECO:0000313" key="3">
    <source>
        <dbReference type="Proteomes" id="UP000642673"/>
    </source>
</evidence>
<name>A0ABQ3F1Z8_9ACTN</name>
<keyword evidence="3" id="KW-1185">Reference proteome</keyword>
<organism evidence="2 3">
    <name type="scientific">Streptomyces cirratus</name>
    <dbReference type="NCBI Taxonomy" id="68187"/>
    <lineage>
        <taxon>Bacteria</taxon>
        <taxon>Bacillati</taxon>
        <taxon>Actinomycetota</taxon>
        <taxon>Actinomycetes</taxon>
        <taxon>Kitasatosporales</taxon>
        <taxon>Streptomycetaceae</taxon>
        <taxon>Streptomyces</taxon>
    </lineage>
</organism>
<comment type="caution">
    <text evidence="2">The sequence shown here is derived from an EMBL/GenBank/DDBJ whole genome shotgun (WGS) entry which is preliminary data.</text>
</comment>
<dbReference type="RefSeq" id="WP_190186735.1">
    <property type="nucleotide sequence ID" value="NZ_BMVP01000013.1"/>
</dbReference>
<evidence type="ECO:0000313" key="2">
    <source>
        <dbReference type="EMBL" id="GHB75873.1"/>
    </source>
</evidence>
<dbReference type="Proteomes" id="UP000642673">
    <property type="component" value="Unassembled WGS sequence"/>
</dbReference>
<feature type="region of interest" description="Disordered" evidence="1">
    <location>
        <begin position="155"/>
        <end position="183"/>
    </location>
</feature>
<protein>
    <recommendedName>
        <fullName evidence="4">XRE family transcriptional regulator</fullName>
    </recommendedName>
</protein>
<proteinExistence type="predicted"/>
<accession>A0ABQ3F1Z8</accession>
<dbReference type="Gene3D" id="1.10.260.40">
    <property type="entry name" value="lambda repressor-like DNA-binding domains"/>
    <property type="match status" value="1"/>
</dbReference>
<evidence type="ECO:0008006" key="4">
    <source>
        <dbReference type="Google" id="ProtNLM"/>
    </source>
</evidence>
<evidence type="ECO:0000256" key="1">
    <source>
        <dbReference type="SAM" id="MobiDB-lite"/>
    </source>
</evidence>
<dbReference type="InterPro" id="IPR010982">
    <property type="entry name" value="Lambda_DNA-bd_dom_sf"/>
</dbReference>